<keyword evidence="2" id="KW-0472">Membrane</keyword>
<dbReference type="EMBL" id="CAHR02000060">
    <property type="protein sequence ID" value="CCG81812.1"/>
    <property type="molecule type" value="Genomic_DNA"/>
</dbReference>
<evidence type="ECO:0000313" key="3">
    <source>
        <dbReference type="EMBL" id="CCG81812.1"/>
    </source>
</evidence>
<dbReference type="AlphaFoldDB" id="R4XEL7"/>
<dbReference type="SUPFAM" id="SSF53474">
    <property type="entry name" value="alpha/beta-Hydrolases"/>
    <property type="match status" value="1"/>
</dbReference>
<evidence type="ECO:0000256" key="2">
    <source>
        <dbReference type="SAM" id="Phobius"/>
    </source>
</evidence>
<dbReference type="GO" id="GO:0008374">
    <property type="term" value="F:O-acyltransferase activity"/>
    <property type="evidence" value="ECO:0007669"/>
    <property type="project" value="InterPro"/>
</dbReference>
<dbReference type="Pfam" id="PF02450">
    <property type="entry name" value="LCAT"/>
    <property type="match status" value="1"/>
</dbReference>
<accession>R4XEL7</accession>
<dbReference type="Proteomes" id="UP000013776">
    <property type="component" value="Unassembled WGS sequence"/>
</dbReference>
<feature type="transmembrane region" description="Helical" evidence="2">
    <location>
        <begin position="44"/>
        <end position="62"/>
    </location>
</feature>
<keyword evidence="2" id="KW-1133">Transmembrane helix</keyword>
<dbReference type="InterPro" id="IPR003386">
    <property type="entry name" value="LACT/PDAT_acylTrfase"/>
</dbReference>
<evidence type="ECO:0008006" key="5">
    <source>
        <dbReference type="Google" id="ProtNLM"/>
    </source>
</evidence>
<proteinExistence type="predicted"/>
<dbReference type="VEuPathDB" id="FungiDB:TAPDE_001672"/>
<keyword evidence="2" id="KW-0812">Transmembrane</keyword>
<comment type="caution">
    <text evidence="3">The sequence shown here is derived from an EMBL/GenBank/DDBJ whole genome shotgun (WGS) entry which is preliminary data.</text>
</comment>
<feature type="compositionally biased region" description="Basic and acidic residues" evidence="1">
    <location>
        <begin position="1"/>
        <end position="12"/>
    </location>
</feature>
<name>R4XEL7_TAPDE</name>
<dbReference type="eggNOG" id="KOG2369">
    <property type="taxonomic scope" value="Eukaryota"/>
</dbReference>
<organism evidence="3 4">
    <name type="scientific">Taphrina deformans (strain PYCC 5710 / ATCC 11124 / CBS 356.35 / IMI 108563 / JCM 9778 / NBRC 8474)</name>
    <name type="common">Peach leaf curl fungus</name>
    <name type="synonym">Lalaria deformans</name>
    <dbReference type="NCBI Taxonomy" id="1097556"/>
    <lineage>
        <taxon>Eukaryota</taxon>
        <taxon>Fungi</taxon>
        <taxon>Dikarya</taxon>
        <taxon>Ascomycota</taxon>
        <taxon>Taphrinomycotina</taxon>
        <taxon>Taphrinomycetes</taxon>
        <taxon>Taphrinales</taxon>
        <taxon>Taphrinaceae</taxon>
        <taxon>Taphrina</taxon>
    </lineage>
</organism>
<dbReference type="PANTHER" id="PTHR11440">
    <property type="entry name" value="LECITHIN-CHOLESTEROL ACYLTRANSFERASE-RELATED"/>
    <property type="match status" value="1"/>
</dbReference>
<dbReference type="OrthoDB" id="190846at2759"/>
<dbReference type="GO" id="GO:0006629">
    <property type="term" value="P:lipid metabolic process"/>
    <property type="evidence" value="ECO:0007669"/>
    <property type="project" value="InterPro"/>
</dbReference>
<feature type="region of interest" description="Disordered" evidence="1">
    <location>
        <begin position="1"/>
        <end position="37"/>
    </location>
</feature>
<feature type="compositionally biased region" description="Polar residues" evidence="1">
    <location>
        <begin position="13"/>
        <end position="29"/>
    </location>
</feature>
<sequence>MAGRRAETKETVSEATQTATPPLTRAPSQTKKVKSKKKSTSNNVVKLACAAVVGVLLAMWFARDKISMGDLGAMEGFWDDISSHLPASVLREAQAISQRRADAQTGDAFSVGRKLKKEGLQLEFPVVMIPGVISTGLESWVTDGCGAPYYRKRLWGSWSMLRAMLVDKSCWSRSIALDPVTGLDPADGVAKLRAAQGFDASDFFITGYWIWNKILENLSVIGGDPNNMFTAAYDWRLSFSNLENRDGYFSRLKMHIEAAVHTHGKKTVIVSHSMGSQVFFYFMKWVAQEGEGFGNGGKDWVNQHIHTWINVSGSMLGTPKTVAALVSGEMKDTAQLSAFSVYGLETFFSKKERAQILRTMPGIASMLPKGHNKIWGDNNGAPDDPENLNGTTYGSFLKFKTPAKIALDADSVVPNNMTMEDSFEYLLQHTSHDFHRMLATNYSHGVAETHGEVRANDYKPEKWINPLETALPDAPDMKIFCMYGVGKPTERTYYYEQSKYEAEALQGDLVNSGDLSKIEEEQNKTQRTPLDIPFTRSSFIDNSVSIKHDTEKGVQMGEGDGTVSLLSSGYMCNEGWKMPRYNPAGIEVVTYEMMHEEDVFDLRGGPKTADHVDILGRAELSELILKVAAGHGGDIEPNIVSDIRKYIEKIDIAFN</sequence>
<evidence type="ECO:0000313" key="4">
    <source>
        <dbReference type="Proteomes" id="UP000013776"/>
    </source>
</evidence>
<protein>
    <recommendedName>
        <fullName evidence="5">Phospholipid:diacylglycerol acyltransferase</fullName>
    </recommendedName>
</protein>
<dbReference type="InterPro" id="IPR029058">
    <property type="entry name" value="AB_hydrolase_fold"/>
</dbReference>
<dbReference type="STRING" id="1097556.R4XEL7"/>
<keyword evidence="4" id="KW-1185">Reference proteome</keyword>
<dbReference type="Gene3D" id="3.40.50.1820">
    <property type="entry name" value="alpha/beta hydrolase"/>
    <property type="match status" value="1"/>
</dbReference>
<reference evidence="3 4" key="1">
    <citation type="journal article" date="2013" name="MBio">
        <title>Genome sequencing of the plant pathogen Taphrina deformans, the causal agent of peach leaf curl.</title>
        <authorList>
            <person name="Cisse O.H."/>
            <person name="Almeida J.M.G.C.F."/>
            <person name="Fonseca A."/>
            <person name="Kumar A.A."/>
            <person name="Salojaervi J."/>
            <person name="Overmyer K."/>
            <person name="Hauser P.M."/>
            <person name="Pagni M."/>
        </authorList>
    </citation>
    <scope>NUCLEOTIDE SEQUENCE [LARGE SCALE GENOMIC DNA]</scope>
    <source>
        <strain evidence="4">PYCC 5710 / ATCC 11124 / CBS 356.35 / IMI 108563 / JCM 9778 / NBRC 8474</strain>
    </source>
</reference>
<gene>
    <name evidence="3" type="ORF">TAPDE_001672</name>
</gene>
<evidence type="ECO:0000256" key="1">
    <source>
        <dbReference type="SAM" id="MobiDB-lite"/>
    </source>
</evidence>